<keyword evidence="4" id="KW-1185">Reference proteome</keyword>
<dbReference type="EMBL" id="PNBX01000134">
    <property type="protein sequence ID" value="TMO62544.1"/>
    <property type="molecule type" value="Genomic_DNA"/>
</dbReference>
<reference evidence="4 5" key="1">
    <citation type="submission" date="2018-01" db="EMBL/GenBank/DDBJ databases">
        <authorList>
            <person name="Paulsen S."/>
            <person name="Gram L.K."/>
        </authorList>
    </citation>
    <scope>NUCLEOTIDE SEQUENCE [LARGE SCALE GENOMIC DNA]</scope>
    <source>
        <strain evidence="2 5">S3790</strain>
        <strain evidence="3 4">S3895</strain>
    </source>
</reference>
<evidence type="ECO:0000313" key="5">
    <source>
        <dbReference type="Proteomes" id="UP000307217"/>
    </source>
</evidence>
<reference evidence="4 5" key="2">
    <citation type="submission" date="2019-06" db="EMBL/GenBank/DDBJ databases">
        <title>Co-occurence of chitin degradation, pigmentation and bioactivity in marine Pseudoalteromonas.</title>
        <authorList>
            <person name="Sonnenschein E.C."/>
            <person name="Bech P.K."/>
        </authorList>
    </citation>
    <scope>NUCLEOTIDE SEQUENCE [LARGE SCALE GENOMIC DNA]</scope>
    <source>
        <strain evidence="5">S3790</strain>
        <strain evidence="4">S3895</strain>
    </source>
</reference>
<dbReference type="InterPro" id="IPR011992">
    <property type="entry name" value="EF-hand-dom_pair"/>
</dbReference>
<protein>
    <recommendedName>
        <fullName evidence="1">EF-hand domain-containing protein</fullName>
    </recommendedName>
</protein>
<proteinExistence type="predicted"/>
<name>A0A5S3UXU1_9GAMM</name>
<dbReference type="Proteomes" id="UP000307164">
    <property type="component" value="Unassembled WGS sequence"/>
</dbReference>
<evidence type="ECO:0000259" key="1">
    <source>
        <dbReference type="Pfam" id="PF13202"/>
    </source>
</evidence>
<gene>
    <name evidence="2" type="ORF">CWC19_20030</name>
    <name evidence="3" type="ORF">CWC20_20635</name>
</gene>
<dbReference type="InterPro" id="IPR018247">
    <property type="entry name" value="EF_Hand_1_Ca_BS"/>
</dbReference>
<dbReference type="Pfam" id="PF13202">
    <property type="entry name" value="EF-hand_5"/>
    <property type="match status" value="1"/>
</dbReference>
<dbReference type="Proteomes" id="UP000307217">
    <property type="component" value="Unassembled WGS sequence"/>
</dbReference>
<dbReference type="OrthoDB" id="6292474at2"/>
<dbReference type="AlphaFoldDB" id="A0A5S3UXU1"/>
<dbReference type="InterPro" id="IPR002048">
    <property type="entry name" value="EF_hand_dom"/>
</dbReference>
<accession>A0A5S3UXU1</accession>
<dbReference type="EMBL" id="PNBW01000172">
    <property type="protein sequence ID" value="TMO69407.1"/>
    <property type="molecule type" value="Genomic_DNA"/>
</dbReference>
<reference evidence="2" key="3">
    <citation type="submission" date="2019-09" db="EMBL/GenBank/DDBJ databases">
        <title>Co-occurence of chitin degradation, pigmentation and bioactivity in marine Pseudoalteromonas.</title>
        <authorList>
            <person name="Sonnenschein E.C."/>
            <person name="Bech P.K."/>
        </authorList>
    </citation>
    <scope>NUCLEOTIDE SEQUENCE</scope>
    <source>
        <strain evidence="2">S3790</strain>
        <strain evidence="3">S3895</strain>
    </source>
</reference>
<sequence>MKLSIINIALIGTALTALTVSIPADARKGGKGGKKAPEVLFTRIDADTSGALTLDEMLANIDTRAQKKLNRADTDVSSEIELTEFLAKKRHQTDLSAYAADIVECVQDAQDESGDTNIVVPTADKFASPETKFADLDTDLSGGLSLPEITTAITTHKTDAFNDMDTNNSNDVTVEEFTAYFESRKATRIAVKACIDELVDDSDPV</sequence>
<dbReference type="Gene3D" id="1.10.238.10">
    <property type="entry name" value="EF-hand"/>
    <property type="match status" value="1"/>
</dbReference>
<evidence type="ECO:0000313" key="3">
    <source>
        <dbReference type="EMBL" id="TMO69407.1"/>
    </source>
</evidence>
<evidence type="ECO:0000313" key="2">
    <source>
        <dbReference type="EMBL" id="TMO62544.1"/>
    </source>
</evidence>
<dbReference type="RefSeq" id="WP_138593665.1">
    <property type="nucleotide sequence ID" value="NZ_PNBW01000172.1"/>
</dbReference>
<evidence type="ECO:0000313" key="4">
    <source>
        <dbReference type="Proteomes" id="UP000307164"/>
    </source>
</evidence>
<comment type="caution">
    <text evidence="2">The sequence shown here is derived from an EMBL/GenBank/DDBJ whole genome shotgun (WGS) entry which is preliminary data.</text>
</comment>
<dbReference type="SUPFAM" id="SSF47473">
    <property type="entry name" value="EF-hand"/>
    <property type="match status" value="1"/>
</dbReference>
<dbReference type="PROSITE" id="PS00018">
    <property type="entry name" value="EF_HAND_1"/>
    <property type="match status" value="2"/>
</dbReference>
<organism evidence="2 5">
    <name type="scientific">Pseudoalteromonas aurantia</name>
    <dbReference type="NCBI Taxonomy" id="43654"/>
    <lineage>
        <taxon>Bacteria</taxon>
        <taxon>Pseudomonadati</taxon>
        <taxon>Pseudomonadota</taxon>
        <taxon>Gammaproteobacteria</taxon>
        <taxon>Alteromonadales</taxon>
        <taxon>Pseudoalteromonadaceae</taxon>
        <taxon>Pseudoalteromonas</taxon>
    </lineage>
</organism>
<feature type="domain" description="EF-hand" evidence="1">
    <location>
        <begin position="159"/>
        <end position="178"/>
    </location>
</feature>
<dbReference type="GO" id="GO:0005509">
    <property type="term" value="F:calcium ion binding"/>
    <property type="evidence" value="ECO:0007669"/>
    <property type="project" value="InterPro"/>
</dbReference>